<evidence type="ECO:0000256" key="2">
    <source>
        <dbReference type="ARBA" id="ARBA00022840"/>
    </source>
</evidence>
<feature type="domain" description="Asparagine synthetase" evidence="3">
    <location>
        <begin position="235"/>
        <end position="309"/>
    </location>
</feature>
<reference evidence="4" key="1">
    <citation type="submission" date="2023-06" db="EMBL/GenBank/DDBJ databases">
        <title>Genome sequence of Methancorpusculaceae sp. Ag1.</title>
        <authorList>
            <person name="Protasov E."/>
            <person name="Platt K."/>
            <person name="Poehlein A."/>
            <person name="Daniel R."/>
            <person name="Brune A."/>
        </authorList>
    </citation>
    <scope>NUCLEOTIDE SEQUENCE</scope>
    <source>
        <strain evidence="4">Ag1</strain>
    </source>
</reference>
<accession>A0AAE4MA30</accession>
<evidence type="ECO:0000256" key="1">
    <source>
        <dbReference type="ARBA" id="ARBA00022741"/>
    </source>
</evidence>
<dbReference type="Gene3D" id="3.40.50.620">
    <property type="entry name" value="HUPs"/>
    <property type="match status" value="1"/>
</dbReference>
<dbReference type="Pfam" id="PF00733">
    <property type="entry name" value="Asn_synthase"/>
    <property type="match status" value="2"/>
</dbReference>
<dbReference type="GO" id="GO:0006529">
    <property type="term" value="P:asparagine biosynthetic process"/>
    <property type="evidence" value="ECO:0007669"/>
    <property type="project" value="InterPro"/>
</dbReference>
<name>A0AAE4MA30_9EURY</name>
<dbReference type="GO" id="GO:0005829">
    <property type="term" value="C:cytosol"/>
    <property type="evidence" value="ECO:0007669"/>
    <property type="project" value="TreeGrafter"/>
</dbReference>
<dbReference type="Proteomes" id="UP001273136">
    <property type="component" value="Unassembled WGS sequence"/>
</dbReference>
<dbReference type="GO" id="GO:0004066">
    <property type="term" value="F:asparagine synthase (glutamine-hydrolyzing) activity"/>
    <property type="evidence" value="ECO:0007669"/>
    <property type="project" value="InterPro"/>
</dbReference>
<keyword evidence="2" id="KW-0067">ATP-binding</keyword>
<dbReference type="InterPro" id="IPR014729">
    <property type="entry name" value="Rossmann-like_a/b/a_fold"/>
</dbReference>
<dbReference type="InterPro" id="IPR001962">
    <property type="entry name" value="Asn_synthase"/>
</dbReference>
<sequence>MKFRGWIEHDGHILTRPEIESVTPAYLQKCGGEFFLQTKLFTARDHYGIMPGPAPAGVISFSNEELPIHPEVPDLSLEDAVREAVRLRAEDRSEAAVVTLSGGVDSTLIAVLADLPCIAVGFSDSHDLAAAADAADRLNLRLNVCEITEDDIEEALPTLLRILPAVTAMDIEIGLAGYFIGRAANHFGAEKILTGQAADELFGGYARYGRSPNLRSDLAKDFLGLASQRARDAAAAGCFGVWYSMPYMDERVIKASRKFSDDELVKGDLRKIALRKVAEKYLPEDIAWKHKKAMQYGTGTTTALKRIAKKNGCSDINEYARKIRSSHTDVF</sequence>
<dbReference type="PANTHER" id="PTHR11772:SF2">
    <property type="entry name" value="ASPARAGINE SYNTHETASE [GLUTAMINE-HYDROLYZING]"/>
    <property type="match status" value="1"/>
</dbReference>
<evidence type="ECO:0000313" key="5">
    <source>
        <dbReference type="Proteomes" id="UP001273136"/>
    </source>
</evidence>
<comment type="caution">
    <text evidence="4">The sequence shown here is derived from an EMBL/GenBank/DDBJ whole genome shotgun (WGS) entry which is preliminary data.</text>
</comment>
<protein>
    <recommendedName>
        <fullName evidence="3">Asparagine synthetase domain-containing protein</fullName>
    </recommendedName>
</protein>
<evidence type="ECO:0000259" key="3">
    <source>
        <dbReference type="Pfam" id="PF00733"/>
    </source>
</evidence>
<evidence type="ECO:0000313" key="4">
    <source>
        <dbReference type="EMBL" id="MDV0441307.1"/>
    </source>
</evidence>
<proteinExistence type="predicted"/>
<feature type="domain" description="Asparagine synthetase" evidence="3">
    <location>
        <begin position="77"/>
        <end position="221"/>
    </location>
</feature>
<dbReference type="GO" id="GO:0005524">
    <property type="term" value="F:ATP binding"/>
    <property type="evidence" value="ECO:0007669"/>
    <property type="project" value="UniProtKB-KW"/>
</dbReference>
<dbReference type="AlphaFoldDB" id="A0AAE4MA30"/>
<dbReference type="RefSeq" id="WP_338093703.1">
    <property type="nucleotide sequence ID" value="NZ_JAWDKA010000002.1"/>
</dbReference>
<gene>
    <name evidence="4" type="ORF">McpAg1_04920</name>
</gene>
<dbReference type="SUPFAM" id="SSF52402">
    <property type="entry name" value="Adenine nucleotide alpha hydrolases-like"/>
    <property type="match status" value="1"/>
</dbReference>
<keyword evidence="1" id="KW-0547">Nucleotide-binding</keyword>
<dbReference type="EMBL" id="JAWDKA010000002">
    <property type="protein sequence ID" value="MDV0441307.1"/>
    <property type="molecule type" value="Genomic_DNA"/>
</dbReference>
<dbReference type="CDD" id="cd01991">
    <property type="entry name" value="Asn_synthase_B_C"/>
    <property type="match status" value="1"/>
</dbReference>
<organism evidence="4 5">
    <name type="scientific">Methanorbis furvi</name>
    <dbReference type="NCBI Taxonomy" id="3028299"/>
    <lineage>
        <taxon>Archaea</taxon>
        <taxon>Methanobacteriati</taxon>
        <taxon>Methanobacteriota</taxon>
        <taxon>Stenosarchaea group</taxon>
        <taxon>Methanomicrobia</taxon>
        <taxon>Methanomicrobiales</taxon>
        <taxon>Methanocorpusculaceae</taxon>
        <taxon>Methanorbis</taxon>
    </lineage>
</organism>
<dbReference type="InterPro" id="IPR050795">
    <property type="entry name" value="Asn_Synthetase"/>
</dbReference>
<dbReference type="PANTHER" id="PTHR11772">
    <property type="entry name" value="ASPARAGINE SYNTHETASE"/>
    <property type="match status" value="1"/>
</dbReference>
<keyword evidence="5" id="KW-1185">Reference proteome</keyword>